<gene>
    <name evidence="9" type="ORF">E0485_15610</name>
</gene>
<protein>
    <recommendedName>
        <fullName evidence="5">Acid sugar phosphatase</fullName>
        <ecNumber evidence="5">3.1.3.-</ecNumber>
    </recommendedName>
</protein>
<name>A0A4R4ECB3_9BACL</name>
<dbReference type="AlphaFoldDB" id="A0A4R4ECB3"/>
<dbReference type="FunFam" id="3.40.50.1000:FF:000053">
    <property type="entry name" value="TIGR01457 family HAD hydrolase"/>
    <property type="match status" value="1"/>
</dbReference>
<reference evidence="9 10" key="1">
    <citation type="submission" date="2019-03" db="EMBL/GenBank/DDBJ databases">
        <authorList>
            <person name="Kim M.K.M."/>
        </authorList>
    </citation>
    <scope>NUCLEOTIDE SEQUENCE [LARGE SCALE GENOMIC DNA]</scope>
    <source>
        <strain evidence="9 10">18JY21-1</strain>
    </source>
</reference>
<evidence type="ECO:0000256" key="8">
    <source>
        <dbReference type="PIRSR" id="PIRSR000915-3"/>
    </source>
</evidence>
<evidence type="ECO:0000256" key="5">
    <source>
        <dbReference type="PIRNR" id="PIRNR000915"/>
    </source>
</evidence>
<dbReference type="InterPro" id="IPR006357">
    <property type="entry name" value="HAD-SF_hydro_IIA"/>
</dbReference>
<dbReference type="RefSeq" id="WP_132418990.1">
    <property type="nucleotide sequence ID" value="NZ_SKFG01000016.1"/>
</dbReference>
<dbReference type="EC" id="3.1.3.-" evidence="5"/>
<comment type="function">
    <text evidence="5">Catalyzes the dephosphorylation of 2-6 carbon acid sugars in vitro.</text>
</comment>
<accession>A0A4R4ECB3</accession>
<evidence type="ECO:0000256" key="6">
    <source>
        <dbReference type="PIRSR" id="PIRSR000915-1"/>
    </source>
</evidence>
<evidence type="ECO:0000313" key="9">
    <source>
        <dbReference type="EMBL" id="TCZ75801.1"/>
    </source>
</evidence>
<dbReference type="GO" id="GO:0046872">
    <property type="term" value="F:metal ion binding"/>
    <property type="evidence" value="ECO:0007669"/>
    <property type="project" value="UniProtKB-KW"/>
</dbReference>
<keyword evidence="4 5" id="KW-0460">Magnesium</keyword>
<evidence type="ECO:0000256" key="2">
    <source>
        <dbReference type="ARBA" id="ARBA00022723"/>
    </source>
</evidence>
<feature type="active site" description="Nucleophile" evidence="6">
    <location>
        <position position="7"/>
    </location>
</feature>
<evidence type="ECO:0000313" key="10">
    <source>
        <dbReference type="Proteomes" id="UP000295418"/>
    </source>
</evidence>
<feature type="binding site" evidence="8">
    <location>
        <position position="7"/>
    </location>
    <ligand>
        <name>Mg(2+)</name>
        <dbReference type="ChEBI" id="CHEBI:18420"/>
    </ligand>
</feature>
<feature type="binding site" evidence="8">
    <location>
        <position position="203"/>
    </location>
    <ligand>
        <name>Mg(2+)</name>
        <dbReference type="ChEBI" id="CHEBI:18420"/>
    </ligand>
</feature>
<organism evidence="9 10">
    <name type="scientific">Paenibacillus albiflavus</name>
    <dbReference type="NCBI Taxonomy" id="2545760"/>
    <lineage>
        <taxon>Bacteria</taxon>
        <taxon>Bacillati</taxon>
        <taxon>Bacillota</taxon>
        <taxon>Bacilli</taxon>
        <taxon>Bacillales</taxon>
        <taxon>Paenibacillaceae</taxon>
        <taxon>Paenibacillus</taxon>
    </lineage>
</organism>
<dbReference type="InterPro" id="IPR006354">
    <property type="entry name" value="HAD-SF_hydro_IIA_hyp1"/>
</dbReference>
<dbReference type="GO" id="GO:0005737">
    <property type="term" value="C:cytoplasm"/>
    <property type="evidence" value="ECO:0007669"/>
    <property type="project" value="TreeGrafter"/>
</dbReference>
<dbReference type="PANTHER" id="PTHR19288:SF46">
    <property type="entry name" value="HALOACID DEHALOGENASE-LIKE HYDROLASE DOMAIN-CONTAINING PROTEIN 2"/>
    <property type="match status" value="1"/>
</dbReference>
<dbReference type="Gene3D" id="3.40.50.1000">
    <property type="entry name" value="HAD superfamily/HAD-like"/>
    <property type="match status" value="2"/>
</dbReference>
<keyword evidence="2 5" id="KW-0479">Metal-binding</keyword>
<dbReference type="SFLD" id="SFLDS00003">
    <property type="entry name" value="Haloacid_Dehalogenase"/>
    <property type="match status" value="1"/>
</dbReference>
<evidence type="ECO:0000256" key="7">
    <source>
        <dbReference type="PIRSR" id="PIRSR000915-2"/>
    </source>
</evidence>
<dbReference type="OrthoDB" id="9810449at2"/>
<dbReference type="NCBIfam" id="TIGR01457">
    <property type="entry name" value="HAD-SF-IIA-hyp2"/>
    <property type="match status" value="1"/>
</dbReference>
<keyword evidence="10" id="KW-1185">Reference proteome</keyword>
<dbReference type="EMBL" id="SKFG01000016">
    <property type="protein sequence ID" value="TCZ75801.1"/>
    <property type="molecule type" value="Genomic_DNA"/>
</dbReference>
<dbReference type="Pfam" id="PF13344">
    <property type="entry name" value="Hydrolase_6"/>
    <property type="match status" value="1"/>
</dbReference>
<dbReference type="Pfam" id="PF13242">
    <property type="entry name" value="Hydrolase_like"/>
    <property type="match status" value="1"/>
</dbReference>
<dbReference type="PIRSF" id="PIRSF000915">
    <property type="entry name" value="PGP-type_phosphatase"/>
    <property type="match status" value="1"/>
</dbReference>
<dbReference type="SUPFAM" id="SSF56784">
    <property type="entry name" value="HAD-like"/>
    <property type="match status" value="1"/>
</dbReference>
<comment type="cofactor">
    <cofactor evidence="8">
        <name>Mg(2+)</name>
        <dbReference type="ChEBI" id="CHEBI:18420"/>
    </cofactor>
    <text evidence="8">Divalent metal ions. Mg(2+) is the most effective.</text>
</comment>
<evidence type="ECO:0000256" key="3">
    <source>
        <dbReference type="ARBA" id="ARBA00022801"/>
    </source>
</evidence>
<evidence type="ECO:0000256" key="1">
    <source>
        <dbReference type="ARBA" id="ARBA00006696"/>
    </source>
</evidence>
<proteinExistence type="inferred from homology"/>
<dbReference type="GO" id="GO:0016791">
    <property type="term" value="F:phosphatase activity"/>
    <property type="evidence" value="ECO:0007669"/>
    <property type="project" value="TreeGrafter"/>
</dbReference>
<sequence>MQAFIIDLDGTLFRGTEMIPGADLFIQQLRERKLPFLLMTNNSTRTAAEVARHMQGMGIPAEETDVFTSAQAAAQYWDEEQQGKRVFVIGETGLREALKDRGFELVDEAPDVVIQGIDRKFDYEKLTAAVRHIRAGAKSIITNPDHLLPSDGGFLPGAGSIAAAIERATGVQPVVIGKPSPIIMRYAMARLGAAADRTLVVGDNCVTDIGGGAAAGCRTALMLTGLATVSNWREHAEAAGVQPDLVCHGLDELLHKAMSIESIS</sequence>
<feature type="binding site" evidence="7">
    <location>
        <position position="178"/>
    </location>
    <ligand>
        <name>substrate</name>
    </ligand>
</feature>
<dbReference type="NCBIfam" id="TIGR01460">
    <property type="entry name" value="HAD-SF-IIA"/>
    <property type="match status" value="1"/>
</dbReference>
<comment type="similarity">
    <text evidence="1 5">Belongs to the HAD-like hydrolase superfamily. NagD family.</text>
</comment>
<dbReference type="SFLD" id="SFLDG01139">
    <property type="entry name" value="C2.A:_Pyridoxal_Phosphate_Phos"/>
    <property type="match status" value="1"/>
</dbReference>
<comment type="caution">
    <text evidence="9">The sequence shown here is derived from an EMBL/GenBank/DDBJ whole genome shotgun (WGS) entry which is preliminary data.</text>
</comment>
<dbReference type="PANTHER" id="PTHR19288">
    <property type="entry name" value="4-NITROPHENYLPHOSPHATASE-RELATED"/>
    <property type="match status" value="1"/>
</dbReference>
<dbReference type="InterPro" id="IPR036412">
    <property type="entry name" value="HAD-like_sf"/>
</dbReference>
<feature type="binding site" evidence="8">
    <location>
        <position position="9"/>
    </location>
    <ligand>
        <name>Mg(2+)</name>
        <dbReference type="ChEBI" id="CHEBI:18420"/>
    </ligand>
</feature>
<keyword evidence="3 9" id="KW-0378">Hydrolase</keyword>
<dbReference type="InterPro" id="IPR023214">
    <property type="entry name" value="HAD_sf"/>
</dbReference>
<dbReference type="CDD" id="cd07530">
    <property type="entry name" value="HAD_Pase_UmpH-like"/>
    <property type="match status" value="1"/>
</dbReference>
<feature type="active site" description="Proton donor" evidence="6">
    <location>
        <position position="9"/>
    </location>
</feature>
<dbReference type="Proteomes" id="UP000295418">
    <property type="component" value="Unassembled WGS sequence"/>
</dbReference>
<evidence type="ECO:0000256" key="4">
    <source>
        <dbReference type="ARBA" id="ARBA00022842"/>
    </source>
</evidence>